<dbReference type="AlphaFoldDB" id="A0A073HX64"/>
<organism evidence="2 3">
    <name type="scientific">Oxytricha trifallax</name>
    <dbReference type="NCBI Taxonomy" id="1172189"/>
    <lineage>
        <taxon>Eukaryota</taxon>
        <taxon>Sar</taxon>
        <taxon>Alveolata</taxon>
        <taxon>Ciliophora</taxon>
        <taxon>Intramacronucleata</taxon>
        <taxon>Spirotrichea</taxon>
        <taxon>Stichotrichia</taxon>
        <taxon>Sporadotrichida</taxon>
        <taxon>Oxytrichidae</taxon>
        <taxon>Oxytrichinae</taxon>
        <taxon>Oxytricha</taxon>
    </lineage>
</organism>
<evidence type="ECO:0000313" key="3">
    <source>
        <dbReference type="Proteomes" id="UP000053232"/>
    </source>
</evidence>
<evidence type="ECO:0000313" key="2">
    <source>
        <dbReference type="EMBL" id="KEJ82568.1"/>
    </source>
</evidence>
<dbReference type="Proteomes" id="UP000053232">
    <property type="component" value="Unassembled WGS sequence"/>
</dbReference>
<evidence type="ECO:0000256" key="1">
    <source>
        <dbReference type="SAM" id="MobiDB-lite"/>
    </source>
</evidence>
<feature type="region of interest" description="Disordered" evidence="1">
    <location>
        <begin position="1"/>
        <end position="80"/>
    </location>
</feature>
<name>A0A073HX64_9SPIT</name>
<feature type="compositionally biased region" description="Basic and acidic residues" evidence="1">
    <location>
        <begin position="27"/>
        <end position="37"/>
    </location>
</feature>
<feature type="compositionally biased region" description="Polar residues" evidence="1">
    <location>
        <begin position="1"/>
        <end position="12"/>
    </location>
</feature>
<feature type="compositionally biased region" description="Basic and acidic residues" evidence="1">
    <location>
        <begin position="54"/>
        <end position="71"/>
    </location>
</feature>
<proteinExistence type="predicted"/>
<keyword evidence="3" id="KW-1185">Reference proteome</keyword>
<gene>
    <name evidence="2" type="ORF">OXYTRIMIC_694</name>
</gene>
<protein>
    <submittedName>
        <fullName evidence="2">Uncharacterized protein</fullName>
    </submittedName>
</protein>
<comment type="caution">
    <text evidence="2">The sequence shown here is derived from an EMBL/GenBank/DDBJ whole genome shotgun (WGS) entry which is preliminary data.</text>
</comment>
<sequence length="80" mass="9630">MEGRQPEQTPYQSKKKDWEEDEEEKEEEKNASKQKKVDSKRKMRKANEIAPYYQHRDGSDSDDQDQNRPDESSMFDDLNF</sequence>
<dbReference type="EMBL" id="ARYC01016846">
    <property type="protein sequence ID" value="KEJ82568.1"/>
    <property type="molecule type" value="Genomic_DNA"/>
</dbReference>
<accession>A0A073HX64</accession>
<reference evidence="3" key="1">
    <citation type="journal article" date="2014" name="Cell">
        <title>The Architecture of a Scrambled Genome Reveals Massive Levels of Genomic Rearrangement during Development.</title>
        <authorList>
            <person name="Chen X."/>
            <person name="Bracht J.R."/>
            <person name="Goldman A.D."/>
            <person name="Dolzhenko E."/>
            <person name="Clay D.M."/>
            <person name="Swart E.C."/>
            <person name="Perlman D.H."/>
            <person name="Doak T.G."/>
            <person name="Stuart A."/>
            <person name="Amemiya C.T."/>
            <person name="Sebra R.P."/>
            <person name="Landweber L.F."/>
        </authorList>
    </citation>
    <scope>NUCLEOTIDE SEQUENCE [LARGE SCALE GENOMIC DNA]</scope>
    <source>
        <strain evidence="3">JRB310</strain>
    </source>
</reference>